<proteinExistence type="inferred from homology"/>
<feature type="region of interest" description="Disordered" evidence="2">
    <location>
        <begin position="455"/>
        <end position="497"/>
    </location>
</feature>
<dbReference type="Gene3D" id="1.20.1260.20">
    <property type="entry name" value="PPE superfamily"/>
    <property type="match status" value="1"/>
</dbReference>
<dbReference type="PANTHER" id="PTHR46766:SF1">
    <property type="entry name" value="GLUTAMINE-RICH PROTEIN 2"/>
    <property type="match status" value="1"/>
</dbReference>
<organism evidence="4 5">
    <name type="scientific">Mycobacterium asiaticum</name>
    <dbReference type="NCBI Taxonomy" id="1790"/>
    <lineage>
        <taxon>Bacteria</taxon>
        <taxon>Bacillati</taxon>
        <taxon>Actinomycetota</taxon>
        <taxon>Actinomycetes</taxon>
        <taxon>Mycobacteriales</taxon>
        <taxon>Mycobacteriaceae</taxon>
        <taxon>Mycobacterium</taxon>
    </lineage>
</organism>
<dbReference type="EMBL" id="LZKQ01000159">
    <property type="protein sequence ID" value="OBI82901.1"/>
    <property type="molecule type" value="Genomic_DNA"/>
</dbReference>
<reference evidence="4 5" key="1">
    <citation type="submission" date="2016-06" db="EMBL/GenBank/DDBJ databases">
        <authorList>
            <person name="Kjaerup R.B."/>
            <person name="Dalgaard T.S."/>
            <person name="Juul-Madsen H.R."/>
        </authorList>
    </citation>
    <scope>NUCLEOTIDE SEQUENCE [LARGE SCALE GENOMIC DNA]</scope>
    <source>
        <strain evidence="4 5">1081914.2</strain>
    </source>
</reference>
<comment type="similarity">
    <text evidence="1">Belongs to the mycobacterial PPE family.</text>
</comment>
<dbReference type="STRING" id="1790.A5645_21440"/>
<dbReference type="eggNOG" id="COG5651">
    <property type="taxonomic scope" value="Bacteria"/>
</dbReference>
<dbReference type="InterPro" id="IPR002989">
    <property type="entry name" value="Mycobac_pentapep"/>
</dbReference>
<dbReference type="GO" id="GO:0052572">
    <property type="term" value="P:response to host immune response"/>
    <property type="evidence" value="ECO:0007669"/>
    <property type="project" value="TreeGrafter"/>
</dbReference>
<dbReference type="PANTHER" id="PTHR46766">
    <property type="entry name" value="GLUTAMINE-RICH PROTEIN 2"/>
    <property type="match status" value="1"/>
</dbReference>
<dbReference type="Pfam" id="PF01469">
    <property type="entry name" value="Pentapeptide_2"/>
    <property type="match status" value="2"/>
</dbReference>
<dbReference type="OrthoDB" id="4749881at2"/>
<dbReference type="SUPFAM" id="SSF140459">
    <property type="entry name" value="PE/PPE dimer-like"/>
    <property type="match status" value="1"/>
</dbReference>
<protein>
    <recommendedName>
        <fullName evidence="3">PPE domain-containing protein</fullName>
    </recommendedName>
</protein>
<evidence type="ECO:0000256" key="2">
    <source>
        <dbReference type="SAM" id="MobiDB-lite"/>
    </source>
</evidence>
<name>A0A1A3CAS9_MYCAS</name>
<feature type="domain" description="PPE" evidence="3">
    <location>
        <begin position="5"/>
        <end position="168"/>
    </location>
</feature>
<gene>
    <name evidence="4" type="ORF">A9X01_21975</name>
</gene>
<evidence type="ECO:0000259" key="3">
    <source>
        <dbReference type="Pfam" id="PF00823"/>
    </source>
</evidence>
<dbReference type="InterPro" id="IPR038332">
    <property type="entry name" value="PPE_sf"/>
</dbReference>
<evidence type="ECO:0000313" key="5">
    <source>
        <dbReference type="Proteomes" id="UP000093795"/>
    </source>
</evidence>
<comment type="caution">
    <text evidence="4">The sequence shown here is derived from an EMBL/GenBank/DDBJ whole genome shotgun (WGS) entry which is preliminary data.</text>
</comment>
<evidence type="ECO:0000313" key="4">
    <source>
        <dbReference type="EMBL" id="OBI82901.1"/>
    </source>
</evidence>
<sequence>MTSPHFAWLPPEINSALMFAGPGAGPLLAAASAWSGLAEELASAVSSFGQVTEELTNGSWQGASAAAMMVVATQYMGWLSAAAVQAEQAAAQATATASAFEAAVAATVQPAVVAANRGLVQMLASTNFFGMNWPAIMDTESAYEQMWALDVAAMANYHFDASAAAAQLAPWQQVLRNLGIDIGKNGQINFGFGNTGSGNIGNYNVGNNNLGSGNTGSSNIGSGNTGSGNIGIGNTGNNNLGFGNLGSNNLGFANTGSDAFGFGLTGDNKFGFGGFNSGSGNTGFGNSGTGNTGFFNSGDGNMGVGNSGSLNSGLGNSGSIHGGLGGAMNYWRSGLTDGLGNMVGAEGLANSAHYATGGLGTAALSSGLLGSALANTGGLHSGLVGALNSGLNTAPAVAPAAATGPVVDTGGPGSVTANPTSTAAANAGLRTSPGAPVTGFVSPASADQGVRTTLGRDPGLGNPNLPNSGIPKSNFYPDTERDTGDQSRIIKFPIRSE</sequence>
<dbReference type="FunFam" id="1.20.1260.20:FF:000001">
    <property type="entry name" value="PPE family protein PPE41"/>
    <property type="match status" value="1"/>
</dbReference>
<dbReference type="AlphaFoldDB" id="A0A1A3CAS9"/>
<evidence type="ECO:0000256" key="1">
    <source>
        <dbReference type="ARBA" id="ARBA00010652"/>
    </source>
</evidence>
<dbReference type="Proteomes" id="UP000093795">
    <property type="component" value="Unassembled WGS sequence"/>
</dbReference>
<dbReference type="InterPro" id="IPR000030">
    <property type="entry name" value="PPE_dom"/>
</dbReference>
<dbReference type="Pfam" id="PF00823">
    <property type="entry name" value="PPE"/>
    <property type="match status" value="1"/>
</dbReference>
<dbReference type="RefSeq" id="WP_065121449.1">
    <property type="nucleotide sequence ID" value="NZ_LZKQ01000159.1"/>
</dbReference>
<accession>A0A1A3CAS9</accession>